<feature type="compositionally biased region" description="Pro residues" evidence="1">
    <location>
        <begin position="110"/>
        <end position="123"/>
    </location>
</feature>
<dbReference type="OrthoDB" id="2505789at2759"/>
<dbReference type="PANTHER" id="PTHR33339">
    <property type="entry name" value="LYSM DOMAIN-CONTAINING PROTEIN"/>
    <property type="match status" value="1"/>
</dbReference>
<gene>
    <name evidence="4" type="ORF">PSHT_01331</name>
</gene>
<dbReference type="Proteomes" id="UP000238274">
    <property type="component" value="Unassembled WGS sequence"/>
</dbReference>
<evidence type="ECO:0000256" key="2">
    <source>
        <dbReference type="SAM" id="Phobius"/>
    </source>
</evidence>
<feature type="domain" description="DUF7872" evidence="3">
    <location>
        <begin position="320"/>
        <end position="412"/>
    </location>
</feature>
<reference evidence="5" key="2">
    <citation type="journal article" date="2018" name="BMC Genomics">
        <title>Genomic insights into host adaptation between the wheat stripe rust pathogen (Puccinia striiformis f. sp. tritici) and the barley stripe rust pathogen (Puccinia striiformis f. sp. hordei).</title>
        <authorList>
            <person name="Xia C."/>
            <person name="Wang M."/>
            <person name="Yin C."/>
            <person name="Cornejo O.E."/>
            <person name="Hulbert S.H."/>
            <person name="Chen X."/>
        </authorList>
    </citation>
    <scope>NUCLEOTIDE SEQUENCE [LARGE SCALE GENOMIC DNA]</scope>
    <source>
        <strain evidence="5">93TX-2</strain>
    </source>
</reference>
<keyword evidence="2" id="KW-0812">Transmembrane</keyword>
<protein>
    <recommendedName>
        <fullName evidence="3">DUF7872 domain-containing protein</fullName>
    </recommendedName>
</protein>
<feature type="region of interest" description="Disordered" evidence="1">
    <location>
        <begin position="98"/>
        <end position="123"/>
    </location>
</feature>
<dbReference type="InterPro" id="IPR057194">
    <property type="entry name" value="DUF7872"/>
</dbReference>
<organism evidence="4 5">
    <name type="scientific">Puccinia striiformis</name>
    <dbReference type="NCBI Taxonomy" id="27350"/>
    <lineage>
        <taxon>Eukaryota</taxon>
        <taxon>Fungi</taxon>
        <taxon>Dikarya</taxon>
        <taxon>Basidiomycota</taxon>
        <taxon>Pucciniomycotina</taxon>
        <taxon>Pucciniomycetes</taxon>
        <taxon>Pucciniales</taxon>
        <taxon>Pucciniaceae</taxon>
        <taxon>Puccinia</taxon>
    </lineage>
</organism>
<dbReference type="VEuPathDB" id="FungiDB:PSHT_01331"/>
<dbReference type="AlphaFoldDB" id="A0A2S4WKT3"/>
<reference evidence="5" key="3">
    <citation type="journal article" date="2018" name="Mol. Plant Microbe Interact.">
        <title>Genome sequence resources for the wheat stripe rust pathogen (Puccinia striiformis f. sp. tritici) and the barley stripe rust pathogen (Puccinia striiformis f. sp. hordei).</title>
        <authorList>
            <person name="Xia C."/>
            <person name="Wang M."/>
            <person name="Yin C."/>
            <person name="Cornejo O.E."/>
            <person name="Hulbert S.H."/>
            <person name="Chen X."/>
        </authorList>
    </citation>
    <scope>NUCLEOTIDE SEQUENCE [LARGE SCALE GENOMIC DNA]</scope>
    <source>
        <strain evidence="5">93TX-2</strain>
    </source>
</reference>
<accession>A0A2S4WKT3</accession>
<keyword evidence="2" id="KW-0472">Membrane</keyword>
<dbReference type="EMBL" id="PKSM01000010">
    <property type="protein sequence ID" value="POW22400.1"/>
    <property type="molecule type" value="Genomic_DNA"/>
</dbReference>
<keyword evidence="2" id="KW-1133">Transmembrane helix</keyword>
<sequence>MQWLRRAYCTGLGSSTNGLGDAWARRNPNSILEFQPAPLNAFTCLICRGLGMASIEYSLKASNMRRTQSKGLQLMKLTIACCASLSLLAVTSQAQVSGPEAASHHERRSIPPPAPPPGPVPAPVPVPASVTVVATLGAATPPQAPTDPACKKLPITPDTWKSLNIDNTLRSLGQNMTISQYAAANGAGNFICGIGENCNAGQLCHPVKAPAWQILYATQEYTAFMNALTDSVNYALSQLQAFAYNSASLAISASMSQDLVEDIADSRLEVNLKWLFTDLYRGIAYGATALFLITFIGLGALKLLMTAVGMGIASWIQGAPKTASFAPWSKLSFYISQAQGAIAGHITEATEKTFKEGINAENGLAKILAGGTFFTPASTVGLMETTEKAILRVVQGRLLARLLRGQNAYVTISPFALKFRTSVTAKDQAEQVKEMMFSRTVILNRNCANLSTSKRQELLFNVVRAHKKKTINTVHGASAITNKYGFSVEFIVKNSWECQKKYGNFEHDVFAEISKVAPADIMNTDCVINLPVCDMRDDYTKRLLTHAERAEVFQSRALETSISILFLCSGLPFCWRRLMSNPHS</sequence>
<proteinExistence type="predicted"/>
<feature type="transmembrane region" description="Helical" evidence="2">
    <location>
        <begin position="283"/>
        <end position="316"/>
    </location>
</feature>
<keyword evidence="5" id="KW-1185">Reference proteome</keyword>
<evidence type="ECO:0000313" key="4">
    <source>
        <dbReference type="EMBL" id="POW22400.1"/>
    </source>
</evidence>
<evidence type="ECO:0000259" key="3">
    <source>
        <dbReference type="Pfam" id="PF25278"/>
    </source>
</evidence>
<dbReference type="VEuPathDB" id="FungiDB:PSTT_12142"/>
<name>A0A2S4WKT3_9BASI</name>
<dbReference type="Pfam" id="PF25278">
    <property type="entry name" value="DUF7872"/>
    <property type="match status" value="2"/>
</dbReference>
<feature type="domain" description="DUF7872" evidence="3">
    <location>
        <begin position="449"/>
        <end position="542"/>
    </location>
</feature>
<dbReference type="PANTHER" id="PTHR33339:SF1">
    <property type="entry name" value="LYSM DOMAIN-CONTAINING PROTEIN"/>
    <property type="match status" value="1"/>
</dbReference>
<comment type="caution">
    <text evidence="4">The sequence shown here is derived from an EMBL/GenBank/DDBJ whole genome shotgun (WGS) entry which is preliminary data.</text>
</comment>
<evidence type="ECO:0000256" key="1">
    <source>
        <dbReference type="SAM" id="MobiDB-lite"/>
    </source>
</evidence>
<reference evidence="4 5" key="1">
    <citation type="submission" date="2017-12" db="EMBL/GenBank/DDBJ databases">
        <title>Gene loss provides genomic basis for host adaptation in cereal stripe rust fungi.</title>
        <authorList>
            <person name="Xia C."/>
        </authorList>
    </citation>
    <scope>NUCLEOTIDE SEQUENCE [LARGE SCALE GENOMIC DNA]</scope>
    <source>
        <strain evidence="4 5">93TX-2</strain>
    </source>
</reference>
<evidence type="ECO:0000313" key="5">
    <source>
        <dbReference type="Proteomes" id="UP000238274"/>
    </source>
</evidence>